<protein>
    <recommendedName>
        <fullName evidence="1">Protein kinase domain-containing protein</fullName>
    </recommendedName>
</protein>
<comment type="caution">
    <text evidence="2">The sequence shown here is derived from an EMBL/GenBank/DDBJ whole genome shotgun (WGS) entry which is preliminary data.</text>
</comment>
<evidence type="ECO:0000259" key="1">
    <source>
        <dbReference type="PROSITE" id="PS50011"/>
    </source>
</evidence>
<dbReference type="EMBL" id="JBJUIK010000007">
    <property type="protein sequence ID" value="KAL3523579.1"/>
    <property type="molecule type" value="Genomic_DNA"/>
</dbReference>
<dbReference type="PANTHER" id="PTHR48010:SF32">
    <property type="entry name" value="PROTEIN KINASE DOMAIN-CONTAINING PROTEIN"/>
    <property type="match status" value="1"/>
</dbReference>
<dbReference type="PANTHER" id="PTHR48010">
    <property type="entry name" value="OS05G0588300 PROTEIN"/>
    <property type="match status" value="1"/>
</dbReference>
<evidence type="ECO:0000313" key="3">
    <source>
        <dbReference type="Proteomes" id="UP001630127"/>
    </source>
</evidence>
<feature type="domain" description="Protein kinase" evidence="1">
    <location>
        <begin position="157"/>
        <end position="429"/>
    </location>
</feature>
<dbReference type="AlphaFoldDB" id="A0ABD2ZWW3"/>
<organism evidence="2 3">
    <name type="scientific">Cinchona calisaya</name>
    <dbReference type="NCBI Taxonomy" id="153742"/>
    <lineage>
        <taxon>Eukaryota</taxon>
        <taxon>Viridiplantae</taxon>
        <taxon>Streptophyta</taxon>
        <taxon>Embryophyta</taxon>
        <taxon>Tracheophyta</taxon>
        <taxon>Spermatophyta</taxon>
        <taxon>Magnoliopsida</taxon>
        <taxon>eudicotyledons</taxon>
        <taxon>Gunneridae</taxon>
        <taxon>Pentapetalae</taxon>
        <taxon>asterids</taxon>
        <taxon>lamiids</taxon>
        <taxon>Gentianales</taxon>
        <taxon>Rubiaceae</taxon>
        <taxon>Cinchonoideae</taxon>
        <taxon>Cinchoneae</taxon>
        <taxon>Cinchona</taxon>
    </lineage>
</organism>
<gene>
    <name evidence="2" type="ORF">ACH5RR_016413</name>
</gene>
<dbReference type="PROSITE" id="PS50011">
    <property type="entry name" value="PROTEIN_KINASE_DOM"/>
    <property type="match status" value="1"/>
</dbReference>
<dbReference type="Proteomes" id="UP001630127">
    <property type="component" value="Unassembled WGS sequence"/>
</dbReference>
<dbReference type="InterPro" id="IPR050994">
    <property type="entry name" value="At_inactive_RLKs"/>
</dbReference>
<proteinExistence type="predicted"/>
<keyword evidence="3" id="KW-1185">Reference proteome</keyword>
<sequence>MAQVVASLEQALEQQESHMISAPINATVVVKEEVQILGENVIPSPEEGITRESTDNSYSPTIGNDIQSRRTGYARVPRSSWNWPWKAFWNRGMKDELRKMDIEILPEKSVQSGKDQLGVGFTAIGAKVKGERNVGRKKSLMFFGNVGRGFDLNKLLHAPTEILGHGMLGTAYMAMLETGITVAVKRLRDVSHVTASEKEFRKKMEEIGKMDHANLMPLLAYYYSRDKKLLVYDYLPMGSLSALLHGQSGFETPLNWETRATIALGAARGITFLHSQGPSVSHGNIKSSNVLLTSTYKARISDFGIAHLASPHPTPYHFSGYWAPEITHPLKISQKADVYSFGVLLLELLTGKSPTHSIMNDKEVHLPSWVRFLLREERTEEVFDVKLSRYQNIEEDMVQLLQLALNCTAQCPDGRPSMTEVTNRIEELYGSTSQDPT</sequence>
<dbReference type="Gene3D" id="1.10.510.10">
    <property type="entry name" value="Transferase(Phosphotransferase) domain 1"/>
    <property type="match status" value="1"/>
</dbReference>
<evidence type="ECO:0000313" key="2">
    <source>
        <dbReference type="EMBL" id="KAL3523579.1"/>
    </source>
</evidence>
<dbReference type="InterPro" id="IPR011009">
    <property type="entry name" value="Kinase-like_dom_sf"/>
</dbReference>
<dbReference type="FunFam" id="1.10.510.10:FF:000095">
    <property type="entry name" value="protein STRUBBELIG-RECEPTOR FAMILY 8"/>
    <property type="match status" value="1"/>
</dbReference>
<dbReference type="SUPFAM" id="SSF56112">
    <property type="entry name" value="Protein kinase-like (PK-like)"/>
    <property type="match status" value="1"/>
</dbReference>
<name>A0ABD2ZWW3_9GENT</name>
<dbReference type="Pfam" id="PF00069">
    <property type="entry name" value="Pkinase"/>
    <property type="match status" value="1"/>
</dbReference>
<accession>A0ABD2ZWW3</accession>
<dbReference type="InterPro" id="IPR000719">
    <property type="entry name" value="Prot_kinase_dom"/>
</dbReference>
<dbReference type="Gene3D" id="3.30.200.20">
    <property type="entry name" value="Phosphorylase Kinase, domain 1"/>
    <property type="match status" value="1"/>
</dbReference>
<reference evidence="2 3" key="1">
    <citation type="submission" date="2024-11" db="EMBL/GenBank/DDBJ databases">
        <title>A near-complete genome assembly of Cinchona calisaya.</title>
        <authorList>
            <person name="Lian D.C."/>
            <person name="Zhao X.W."/>
            <person name="Wei L."/>
        </authorList>
    </citation>
    <scope>NUCLEOTIDE SEQUENCE [LARGE SCALE GENOMIC DNA]</scope>
    <source>
        <tissue evidence="2">Nenye</tissue>
    </source>
</reference>